<sequence>MLADFIHSLEPMLEKYDLDDIGIYEEEGQGSNYFMGYTIRKDGKAFMINRPYVKNENKELALEKDEWTIQTDEGDEVKGIQSMEEVFEKINNGILH</sequence>
<dbReference type="EMBL" id="JAFELM010000045">
    <property type="protein sequence ID" value="MBM6619965.1"/>
    <property type="molecule type" value="Genomic_DNA"/>
</dbReference>
<dbReference type="InterPro" id="IPR040915">
    <property type="entry name" value="GK1464-like_dom"/>
</dbReference>
<evidence type="ECO:0000259" key="1">
    <source>
        <dbReference type="Pfam" id="PF18681"/>
    </source>
</evidence>
<organism evidence="2 3">
    <name type="scientific">Bacillus suaedaesalsae</name>
    <dbReference type="NCBI Taxonomy" id="2810349"/>
    <lineage>
        <taxon>Bacteria</taxon>
        <taxon>Bacillati</taxon>
        <taxon>Bacillota</taxon>
        <taxon>Bacilli</taxon>
        <taxon>Bacillales</taxon>
        <taxon>Bacillaceae</taxon>
        <taxon>Bacillus</taxon>
    </lineage>
</organism>
<dbReference type="InterPro" id="IPR028990">
    <property type="entry name" value="GK1464-like"/>
</dbReference>
<evidence type="ECO:0000313" key="2">
    <source>
        <dbReference type="EMBL" id="MBM6619965.1"/>
    </source>
</evidence>
<name>A0ABS2DP24_9BACI</name>
<comment type="caution">
    <text evidence="2">The sequence shown here is derived from an EMBL/GenBank/DDBJ whole genome shotgun (WGS) entry which is preliminary data.</text>
</comment>
<gene>
    <name evidence="2" type="ORF">JR050_20065</name>
</gene>
<feature type="domain" description="GK1464-like" evidence="1">
    <location>
        <begin position="2"/>
        <end position="90"/>
    </location>
</feature>
<reference evidence="2 3" key="1">
    <citation type="submission" date="2021-02" db="EMBL/GenBank/DDBJ databases">
        <title>Bacillus sp. RD4P76, an endophyte from a halophyte.</title>
        <authorList>
            <person name="Sun J.-Q."/>
        </authorList>
    </citation>
    <scope>NUCLEOTIDE SEQUENCE [LARGE SCALE GENOMIC DNA]</scope>
    <source>
        <strain evidence="2 3">RD4P76</strain>
    </source>
</reference>
<proteinExistence type="predicted"/>
<protein>
    <submittedName>
        <fullName evidence="2">DUF5634 family protein</fullName>
    </submittedName>
</protein>
<keyword evidence="3" id="KW-1185">Reference proteome</keyword>
<evidence type="ECO:0000313" key="3">
    <source>
        <dbReference type="Proteomes" id="UP001518925"/>
    </source>
</evidence>
<dbReference type="Pfam" id="PF18681">
    <property type="entry name" value="DUF5634"/>
    <property type="match status" value="1"/>
</dbReference>
<dbReference type="SUPFAM" id="SSF143579">
    <property type="entry name" value="GK1464-like"/>
    <property type="match status" value="1"/>
</dbReference>
<accession>A0ABS2DP24</accession>
<dbReference type="Proteomes" id="UP001518925">
    <property type="component" value="Unassembled WGS sequence"/>
</dbReference>
<dbReference type="Gene3D" id="3.30.70.1480">
    <property type="entry name" value="GK1464-like"/>
    <property type="match status" value="1"/>
</dbReference>